<accession>A0A368XKY8</accession>
<gene>
    <name evidence="3" type="ORF">DET61_10978</name>
</gene>
<reference evidence="3 4" key="1">
    <citation type="submission" date="2018-07" db="EMBL/GenBank/DDBJ databases">
        <title>Freshwater and sediment microbial communities from various areas in North America, analyzing microbe dynamics in response to fracking.</title>
        <authorList>
            <person name="Lamendella R."/>
        </authorList>
    </citation>
    <scope>NUCLEOTIDE SEQUENCE [LARGE SCALE GENOMIC DNA]</scope>
    <source>
        <strain evidence="3 4">105B</strain>
    </source>
</reference>
<dbReference type="Proteomes" id="UP000253647">
    <property type="component" value="Unassembled WGS sequence"/>
</dbReference>
<comment type="caution">
    <text evidence="3">The sequence shown here is derived from an EMBL/GenBank/DDBJ whole genome shotgun (WGS) entry which is preliminary data.</text>
</comment>
<sequence length="700" mass="77724">MSFVKLVRPSELKVLDIPFVETPFFAADRARLLVEQDNHLRSSMQSLFRYGSGDRRNLAETVHRAVRDGELMLVCSEWNKPFSPMVTWRPDNSLPAGGQWRIEGSWLNVPSEIECAVAELNNCGITCEQLRQSESWGVGSLEVNMFSMNYRQSQRRERAAQGSVDDHRLSLPLGASALVAPVLMSAASATEDAKADSSQAPAPKIHLEVGLFTDGTMNNAANTRAFVEQLEQECLIPYENNTIGREECERRMGLMLGDSYANAASNVAKLWDLYVEDEKEEEGTSTYRRKIYAPGAGTKTGEDDVMYSAATGMGEAGVIAQVDYAFSQLALRVKEVLQNLPADRLDKPIDKLTLDLFGFSRGAAAGRHTAHEINQGENGLLAQMLADSGILWPKTVEVRFVGLFDSVAAIVNLAAGDALAHNNRNHPVELYLDPGKVGQAVHLTAAHEHRRNFALNSLRSRDGSLPANFREISLPGVHSDIGGGYGDSQREDVLLSLRLQVPRDRLSRPDQTLQWDNLEAKRQQIEAAGWIGPYNLPVRQSEQLQAWPKDQGPEGPARLDIVTLRHEHPAQDGRVELVLRMLRQVRGEYSRVPLRLMHRLAVEQEVPLREVDPTDETVLIQGELEPILQQILEQVVQGNDAPSLTTEHENLLLQRYIHYSAHYNAIETMVAGLPAKLQGFHPNAPAPSGERLVYPQTEGD</sequence>
<evidence type="ECO:0000259" key="2">
    <source>
        <dbReference type="Pfam" id="PF09994"/>
    </source>
</evidence>
<keyword evidence="3" id="KW-0378">Hydrolase</keyword>
<dbReference type="PANTHER" id="PTHR33840">
    <property type="match status" value="1"/>
</dbReference>
<dbReference type="RefSeq" id="WP_041654505.1">
    <property type="nucleotide sequence ID" value="NZ_CALIOX010000008.1"/>
</dbReference>
<evidence type="ECO:0000313" key="4">
    <source>
        <dbReference type="Proteomes" id="UP000253647"/>
    </source>
</evidence>
<organism evidence="3 4">
    <name type="scientific">Marinobacter nauticus</name>
    <name type="common">Marinobacter hydrocarbonoclasticus</name>
    <name type="synonym">Marinobacter aquaeolei</name>
    <dbReference type="NCBI Taxonomy" id="2743"/>
    <lineage>
        <taxon>Bacteria</taxon>
        <taxon>Pseudomonadati</taxon>
        <taxon>Pseudomonadota</taxon>
        <taxon>Gammaproteobacteria</taxon>
        <taxon>Pseudomonadales</taxon>
        <taxon>Marinobacteraceae</taxon>
        <taxon>Marinobacter</taxon>
    </lineage>
</organism>
<dbReference type="GO" id="GO:0016787">
    <property type="term" value="F:hydrolase activity"/>
    <property type="evidence" value="ECO:0007669"/>
    <property type="project" value="UniProtKB-KW"/>
</dbReference>
<feature type="domain" description="T6SS Phospholipase effector Tle1-like catalytic" evidence="2">
    <location>
        <begin position="394"/>
        <end position="492"/>
    </location>
</feature>
<dbReference type="AlphaFoldDB" id="A0A368XKY8"/>
<name>A0A368XKY8_MARNT</name>
<feature type="region of interest" description="Disordered" evidence="1">
    <location>
        <begin position="681"/>
        <end position="700"/>
    </location>
</feature>
<dbReference type="EMBL" id="QPJI01000009">
    <property type="protein sequence ID" value="RCW67167.1"/>
    <property type="molecule type" value="Genomic_DNA"/>
</dbReference>
<dbReference type="Pfam" id="PF09994">
    <property type="entry name" value="T6SS_Tle1-like_cat"/>
    <property type="match status" value="1"/>
</dbReference>
<dbReference type="GeneID" id="31819928"/>
<dbReference type="PANTHER" id="PTHR33840:SF1">
    <property type="entry name" value="TLE1 PHOSPHOLIPASE DOMAIN-CONTAINING PROTEIN"/>
    <property type="match status" value="1"/>
</dbReference>
<dbReference type="InterPro" id="IPR018712">
    <property type="entry name" value="Tle1-like_cat"/>
</dbReference>
<evidence type="ECO:0000256" key="1">
    <source>
        <dbReference type="SAM" id="MobiDB-lite"/>
    </source>
</evidence>
<protein>
    <submittedName>
        <fullName evidence="3">Putative alpha/beta hydrolase family protein DUF2235</fullName>
    </submittedName>
</protein>
<evidence type="ECO:0000313" key="3">
    <source>
        <dbReference type="EMBL" id="RCW67167.1"/>
    </source>
</evidence>
<proteinExistence type="predicted"/>